<protein>
    <submittedName>
        <fullName evidence="1">Leucine rich repeats-containing protein</fullName>
    </submittedName>
</protein>
<feature type="non-terminal residue" evidence="1">
    <location>
        <position position="295"/>
    </location>
</feature>
<evidence type="ECO:0000313" key="1">
    <source>
        <dbReference type="EMBL" id="JAP91493.1"/>
    </source>
</evidence>
<dbReference type="InterPro" id="IPR026906">
    <property type="entry name" value="LRR_5"/>
</dbReference>
<organism evidence="1">
    <name type="scientific">Trepomonas sp. PC1</name>
    <dbReference type="NCBI Taxonomy" id="1076344"/>
    <lineage>
        <taxon>Eukaryota</taxon>
        <taxon>Metamonada</taxon>
        <taxon>Diplomonadida</taxon>
        <taxon>Hexamitidae</taxon>
        <taxon>Hexamitinae</taxon>
        <taxon>Trepomonas</taxon>
    </lineage>
</organism>
<dbReference type="SUPFAM" id="SSF52058">
    <property type="entry name" value="L domain-like"/>
    <property type="match status" value="1"/>
</dbReference>
<accession>A0A146K3M8</accession>
<dbReference type="InterPro" id="IPR032675">
    <property type="entry name" value="LRR_dom_sf"/>
</dbReference>
<gene>
    <name evidence="1" type="ORF">TPC1_16882</name>
</gene>
<dbReference type="InterPro" id="IPR053139">
    <property type="entry name" value="Surface_bspA-like"/>
</dbReference>
<dbReference type="EMBL" id="GDID01005113">
    <property type="protein sequence ID" value="JAP91493.1"/>
    <property type="molecule type" value="Transcribed_RNA"/>
</dbReference>
<dbReference type="PANTHER" id="PTHR45661:SF3">
    <property type="entry name" value="IG-LIKE DOMAIN-CONTAINING PROTEIN"/>
    <property type="match status" value="1"/>
</dbReference>
<proteinExistence type="predicted"/>
<dbReference type="AlphaFoldDB" id="A0A146K3M8"/>
<dbReference type="PANTHER" id="PTHR45661">
    <property type="entry name" value="SURFACE ANTIGEN"/>
    <property type="match status" value="1"/>
</dbReference>
<dbReference type="Pfam" id="PF13306">
    <property type="entry name" value="LRR_5"/>
    <property type="match status" value="2"/>
</dbReference>
<reference evidence="1" key="1">
    <citation type="submission" date="2015-07" db="EMBL/GenBank/DDBJ databases">
        <title>Adaptation to a free-living lifestyle via gene acquisitions in the diplomonad Trepomonas sp. PC1.</title>
        <authorList>
            <person name="Xu F."/>
            <person name="Jerlstrom-Hultqvist J."/>
            <person name="Kolisko M."/>
            <person name="Simpson A.G.B."/>
            <person name="Roger A.J."/>
            <person name="Svard S.G."/>
            <person name="Andersson J.O."/>
        </authorList>
    </citation>
    <scope>NUCLEOTIDE SEQUENCE</scope>
    <source>
        <strain evidence="1">PC1</strain>
    </source>
</reference>
<sequence length="295" mass="33967">MVDEYAFGTNETLKPQDSKKQHILYKIDMNLSGIVSICGMKVLLIKQFAFSNLYNVKFISFPLVEKIGSCAFQNCRSINTASFPRLLSLDDRVFSGCINIETFIAPLLQFVGPYCFENCLNLSDFLAENTRMISSFCFAGTKLLRQFIIENGSTELMPSAFEDSSIEFFHSNIRSLPQRCFANSKLKWLSVPMCREIGSQCFVGLRELHIEAQQLNEQEVSNYFGITQITIYNGTFMQWRQEKPVRRQNSTLSELNLEKDEQQEQILVFVRHANLKQLALQHINQIQRSNDVFTD</sequence>
<dbReference type="Gene3D" id="3.80.10.10">
    <property type="entry name" value="Ribonuclease Inhibitor"/>
    <property type="match status" value="2"/>
</dbReference>
<name>A0A146K3M8_9EUKA</name>